<dbReference type="PANTHER" id="PTHR31072:SF226">
    <property type="entry name" value="TRANSCRIPTION FACTOR TCP18"/>
    <property type="match status" value="1"/>
</dbReference>
<dbReference type="GO" id="GO:0003700">
    <property type="term" value="F:DNA-binding transcription factor activity"/>
    <property type="evidence" value="ECO:0007669"/>
    <property type="project" value="InterPro"/>
</dbReference>
<dbReference type="InterPro" id="IPR017887">
    <property type="entry name" value="TF_TCP_subgr"/>
</dbReference>
<comment type="caution">
    <text evidence="10">The sequence shown here is derived from an EMBL/GenBank/DDBJ whole genome shotgun (WGS) entry which is preliminary data.</text>
</comment>
<evidence type="ECO:0000256" key="5">
    <source>
        <dbReference type="ARBA" id="ARBA00023163"/>
    </source>
</evidence>
<accession>A0AAV1SH23</accession>
<evidence type="ECO:0000313" key="11">
    <source>
        <dbReference type="Proteomes" id="UP001314170"/>
    </source>
</evidence>
<dbReference type="GO" id="GO:0043565">
    <property type="term" value="F:sequence-specific DNA binding"/>
    <property type="evidence" value="ECO:0007669"/>
    <property type="project" value="TreeGrafter"/>
</dbReference>
<dbReference type="GO" id="GO:2000032">
    <property type="term" value="P:regulation of secondary shoot formation"/>
    <property type="evidence" value="ECO:0007669"/>
    <property type="project" value="TreeGrafter"/>
</dbReference>
<dbReference type="Pfam" id="PF03634">
    <property type="entry name" value="TCP"/>
    <property type="match status" value="1"/>
</dbReference>
<evidence type="ECO:0000256" key="3">
    <source>
        <dbReference type="ARBA" id="ARBA00023015"/>
    </source>
</evidence>
<dbReference type="InterPro" id="IPR005333">
    <property type="entry name" value="Transcription_factor_TCP"/>
</dbReference>
<evidence type="ECO:0000256" key="7">
    <source>
        <dbReference type="SAM" id="MobiDB-lite"/>
    </source>
</evidence>
<dbReference type="Proteomes" id="UP001314170">
    <property type="component" value="Unassembled WGS sequence"/>
</dbReference>
<feature type="region of interest" description="Disordered" evidence="7">
    <location>
        <begin position="115"/>
        <end position="146"/>
    </location>
</feature>
<evidence type="ECO:0000256" key="6">
    <source>
        <dbReference type="ARBA" id="ARBA00023242"/>
    </source>
</evidence>
<keyword evidence="6" id="KW-0539">Nucleus</keyword>
<dbReference type="AlphaFoldDB" id="A0AAV1SH23"/>
<feature type="domain" description="TCP" evidence="8">
    <location>
        <begin position="130"/>
        <end position="188"/>
    </location>
</feature>
<evidence type="ECO:0000256" key="1">
    <source>
        <dbReference type="ARBA" id="ARBA00004123"/>
    </source>
</evidence>
<evidence type="ECO:0000259" key="8">
    <source>
        <dbReference type="PROSITE" id="PS51369"/>
    </source>
</evidence>
<keyword evidence="3" id="KW-0805">Transcription regulation</keyword>
<dbReference type="EMBL" id="CAWUPB010001176">
    <property type="protein sequence ID" value="CAK7349775.1"/>
    <property type="molecule type" value="Genomic_DNA"/>
</dbReference>
<evidence type="ECO:0000256" key="4">
    <source>
        <dbReference type="ARBA" id="ARBA00023125"/>
    </source>
</evidence>
<comment type="subcellular location">
    <subcellularLocation>
        <location evidence="1">Nucleus</location>
    </subcellularLocation>
</comment>
<keyword evidence="2" id="KW-0217">Developmental protein</keyword>
<gene>
    <name evidence="10" type="ORF">DCAF_LOCUS22496</name>
</gene>
<feature type="compositionally biased region" description="Basic residues" evidence="7">
    <location>
        <begin position="125"/>
        <end position="136"/>
    </location>
</feature>
<name>A0AAV1SH23_9ROSI</name>
<dbReference type="PANTHER" id="PTHR31072">
    <property type="entry name" value="TRANSCRIPTION FACTOR TCP4-RELATED"/>
    <property type="match status" value="1"/>
</dbReference>
<dbReference type="PROSITE" id="PS51370">
    <property type="entry name" value="R"/>
    <property type="match status" value="1"/>
</dbReference>
<sequence length="388" mass="43933">MFSLSNNGNDPISYSDQQAYKMPFFNDIISNSKQDVPPPSSFCHLPSPLFTYDQLELEDRSIFLQQNYDLLLHQQPLRDTATSTTLSQSTVVYNMADSNKDDDINQLITEICNRQSNNSTDQIPRKRSSKRDRHSKINTAQGPRDRRMRLSLKVAREFFDLQDKLRFDKASKTVEWLLTQAKTEIKKLSSGVSLMNDSCSVGTKSASSTSECEVLSEIDIGATNKGRSVSKGKSSLFVKKERRTTSGALRKTAFSPFAKESREKARARARERTKEKLGSLRIDELKPCHEVEAKNNELNQFAGCWSPFDTGDQESGTHNINPSLEAQLAEVEVPIYQEQEELVTTEGMIDEIVVNMGKWSPPFPNDHLHCNGIPQEVSSKEKFLHFPR</sequence>
<keyword evidence="11" id="KW-1185">Reference proteome</keyword>
<reference evidence="10 11" key="1">
    <citation type="submission" date="2024-01" db="EMBL/GenBank/DDBJ databases">
        <authorList>
            <person name="Waweru B."/>
        </authorList>
    </citation>
    <scope>NUCLEOTIDE SEQUENCE [LARGE SCALE GENOMIC DNA]</scope>
</reference>
<dbReference type="PROSITE" id="PS51369">
    <property type="entry name" value="TCP"/>
    <property type="match status" value="1"/>
</dbReference>
<keyword evidence="4" id="KW-0238">DNA-binding</keyword>
<evidence type="ECO:0000256" key="2">
    <source>
        <dbReference type="ARBA" id="ARBA00022473"/>
    </source>
</evidence>
<protein>
    <submittedName>
        <fullName evidence="10">Uncharacterized protein</fullName>
    </submittedName>
</protein>
<evidence type="ECO:0000259" key="9">
    <source>
        <dbReference type="PROSITE" id="PS51370"/>
    </source>
</evidence>
<proteinExistence type="predicted"/>
<evidence type="ECO:0000313" key="10">
    <source>
        <dbReference type="EMBL" id="CAK7349775.1"/>
    </source>
</evidence>
<keyword evidence="5" id="KW-0804">Transcription</keyword>
<dbReference type="InterPro" id="IPR017888">
    <property type="entry name" value="CYC/TB1_R_domain"/>
</dbReference>
<dbReference type="GO" id="GO:0005634">
    <property type="term" value="C:nucleus"/>
    <property type="evidence" value="ECO:0007669"/>
    <property type="project" value="UniProtKB-SubCell"/>
</dbReference>
<organism evidence="10 11">
    <name type="scientific">Dovyalis caffra</name>
    <dbReference type="NCBI Taxonomy" id="77055"/>
    <lineage>
        <taxon>Eukaryota</taxon>
        <taxon>Viridiplantae</taxon>
        <taxon>Streptophyta</taxon>
        <taxon>Embryophyta</taxon>
        <taxon>Tracheophyta</taxon>
        <taxon>Spermatophyta</taxon>
        <taxon>Magnoliopsida</taxon>
        <taxon>eudicotyledons</taxon>
        <taxon>Gunneridae</taxon>
        <taxon>Pentapetalae</taxon>
        <taxon>rosids</taxon>
        <taxon>fabids</taxon>
        <taxon>Malpighiales</taxon>
        <taxon>Salicaceae</taxon>
        <taxon>Flacourtieae</taxon>
        <taxon>Dovyalis</taxon>
    </lineage>
</organism>
<feature type="domain" description="R" evidence="9">
    <location>
        <begin position="259"/>
        <end position="276"/>
    </location>
</feature>